<dbReference type="InterPro" id="IPR018094">
    <property type="entry name" value="Thymidylate_kinase"/>
</dbReference>
<dbReference type="AlphaFoldDB" id="A0AA35U236"/>
<organism evidence="10 11">
    <name type="scientific">Geodia barretti</name>
    <name type="common">Barrett's horny sponge</name>
    <dbReference type="NCBI Taxonomy" id="519541"/>
    <lineage>
        <taxon>Eukaryota</taxon>
        <taxon>Metazoa</taxon>
        <taxon>Porifera</taxon>
        <taxon>Demospongiae</taxon>
        <taxon>Heteroscleromorpha</taxon>
        <taxon>Tetractinellida</taxon>
        <taxon>Astrophorina</taxon>
        <taxon>Geodiidae</taxon>
        <taxon>Geodia</taxon>
    </lineage>
</organism>
<proteinExistence type="inferred from homology"/>
<evidence type="ECO:0000256" key="7">
    <source>
        <dbReference type="ARBA" id="ARBA00022840"/>
    </source>
</evidence>
<evidence type="ECO:0000259" key="9">
    <source>
        <dbReference type="Pfam" id="PF02223"/>
    </source>
</evidence>
<comment type="similarity">
    <text evidence="1">Belongs to the thymidylate kinase family.</text>
</comment>
<dbReference type="CDD" id="cd01672">
    <property type="entry name" value="TMPK"/>
    <property type="match status" value="1"/>
</dbReference>
<evidence type="ECO:0000256" key="8">
    <source>
        <dbReference type="ARBA" id="ARBA00048743"/>
    </source>
</evidence>
<evidence type="ECO:0000256" key="6">
    <source>
        <dbReference type="ARBA" id="ARBA00022777"/>
    </source>
</evidence>
<keyword evidence="7" id="KW-0067">ATP-binding</keyword>
<dbReference type="PANTHER" id="PTHR10344">
    <property type="entry name" value="THYMIDYLATE KINASE"/>
    <property type="match status" value="1"/>
</dbReference>
<evidence type="ECO:0000256" key="1">
    <source>
        <dbReference type="ARBA" id="ARBA00009776"/>
    </source>
</evidence>
<dbReference type="GO" id="GO:0006235">
    <property type="term" value="P:dTTP biosynthetic process"/>
    <property type="evidence" value="ECO:0007669"/>
    <property type="project" value="TreeGrafter"/>
</dbReference>
<evidence type="ECO:0000313" key="11">
    <source>
        <dbReference type="Proteomes" id="UP001174909"/>
    </source>
</evidence>
<comment type="catalytic activity">
    <reaction evidence="8">
        <text>dTMP + ATP = dTDP + ADP</text>
        <dbReference type="Rhea" id="RHEA:13517"/>
        <dbReference type="ChEBI" id="CHEBI:30616"/>
        <dbReference type="ChEBI" id="CHEBI:58369"/>
        <dbReference type="ChEBI" id="CHEBI:63528"/>
        <dbReference type="ChEBI" id="CHEBI:456216"/>
        <dbReference type="EC" id="2.7.4.9"/>
    </reaction>
</comment>
<dbReference type="Pfam" id="PF02223">
    <property type="entry name" value="Thymidylate_kin"/>
    <property type="match status" value="1"/>
</dbReference>
<evidence type="ECO:0000256" key="2">
    <source>
        <dbReference type="ARBA" id="ARBA00012980"/>
    </source>
</evidence>
<dbReference type="InterPro" id="IPR039430">
    <property type="entry name" value="Thymidylate_kin-like_dom"/>
</dbReference>
<evidence type="ECO:0000256" key="4">
    <source>
        <dbReference type="ARBA" id="ARBA00022727"/>
    </source>
</evidence>
<dbReference type="PANTHER" id="PTHR10344:SF4">
    <property type="entry name" value="UMP-CMP KINASE 2, MITOCHONDRIAL"/>
    <property type="match status" value="1"/>
</dbReference>
<dbReference type="HAMAP" id="MF_00165">
    <property type="entry name" value="Thymidylate_kinase"/>
    <property type="match status" value="1"/>
</dbReference>
<keyword evidence="3" id="KW-0808">Transferase</keyword>
<reference evidence="10" key="1">
    <citation type="submission" date="2023-03" db="EMBL/GenBank/DDBJ databases">
        <authorList>
            <person name="Steffen K."/>
            <person name="Cardenas P."/>
        </authorList>
    </citation>
    <scope>NUCLEOTIDE SEQUENCE</scope>
</reference>
<keyword evidence="6 10" id="KW-0418">Kinase</keyword>
<protein>
    <recommendedName>
        <fullName evidence="2">dTMP kinase</fullName>
        <ecNumber evidence="2">2.7.4.9</ecNumber>
    </recommendedName>
</protein>
<evidence type="ECO:0000256" key="3">
    <source>
        <dbReference type="ARBA" id="ARBA00022679"/>
    </source>
</evidence>
<keyword evidence="4" id="KW-0545">Nucleotide biosynthesis</keyword>
<dbReference type="FunFam" id="3.40.50.300:FF:000225">
    <property type="entry name" value="Thymidylate kinase"/>
    <property type="match status" value="1"/>
</dbReference>
<dbReference type="GO" id="GO:0004798">
    <property type="term" value="F:dTMP kinase activity"/>
    <property type="evidence" value="ECO:0007669"/>
    <property type="project" value="UniProtKB-EC"/>
</dbReference>
<gene>
    <name evidence="10" type="ORF">GBAR_LOCUS31186</name>
</gene>
<comment type="caution">
    <text evidence="10">The sequence shown here is derived from an EMBL/GenBank/DDBJ whole genome shotgun (WGS) entry which is preliminary data.</text>
</comment>
<evidence type="ECO:0000313" key="10">
    <source>
        <dbReference type="EMBL" id="CAI8057231.1"/>
    </source>
</evidence>
<dbReference type="SUPFAM" id="SSF52540">
    <property type="entry name" value="P-loop containing nucleoside triphosphate hydrolases"/>
    <property type="match status" value="1"/>
</dbReference>
<dbReference type="GO" id="GO:0005829">
    <property type="term" value="C:cytosol"/>
    <property type="evidence" value="ECO:0007669"/>
    <property type="project" value="TreeGrafter"/>
</dbReference>
<dbReference type="GO" id="GO:0005524">
    <property type="term" value="F:ATP binding"/>
    <property type="evidence" value="ECO:0007669"/>
    <property type="project" value="UniProtKB-KW"/>
</dbReference>
<dbReference type="InterPro" id="IPR027417">
    <property type="entry name" value="P-loop_NTPase"/>
</dbReference>
<dbReference type="EMBL" id="CASHTH010004428">
    <property type="protein sequence ID" value="CAI8057231.1"/>
    <property type="molecule type" value="Genomic_DNA"/>
</dbReference>
<sequence length="217" mass="23375">MSTPGLFIAFEGGEGAGKSTQAAALESALLADGYHAALVREPGSTKLGDYLRSYLVAKKPIVPLAELLLFEASRAQLVTERIRPLLDDGAIVIADRFAGSTVAYQGHGRGMDLEQIRWLNDAATGGLYPDMTILLDIDPLVGLGRLMADAADRFEDEEIAFHKAVRQGFHEQEDKSGTWCLVEGNHSIDDVAAAVWARVNPLLPEQNVVKLACAEMG</sequence>
<dbReference type="Gene3D" id="3.40.50.300">
    <property type="entry name" value="P-loop containing nucleotide triphosphate hydrolases"/>
    <property type="match status" value="1"/>
</dbReference>
<keyword evidence="5" id="KW-0547">Nucleotide-binding</keyword>
<name>A0AA35U236_GEOBA</name>
<dbReference type="GO" id="GO:0006233">
    <property type="term" value="P:dTDP biosynthetic process"/>
    <property type="evidence" value="ECO:0007669"/>
    <property type="project" value="InterPro"/>
</dbReference>
<dbReference type="GO" id="GO:0006227">
    <property type="term" value="P:dUDP biosynthetic process"/>
    <property type="evidence" value="ECO:0007669"/>
    <property type="project" value="TreeGrafter"/>
</dbReference>
<keyword evidence="11" id="KW-1185">Reference proteome</keyword>
<dbReference type="NCBIfam" id="TIGR00041">
    <property type="entry name" value="DTMP_kinase"/>
    <property type="match status" value="1"/>
</dbReference>
<evidence type="ECO:0000256" key="5">
    <source>
        <dbReference type="ARBA" id="ARBA00022741"/>
    </source>
</evidence>
<dbReference type="Proteomes" id="UP001174909">
    <property type="component" value="Unassembled WGS sequence"/>
</dbReference>
<feature type="domain" description="Thymidylate kinase-like" evidence="9">
    <location>
        <begin position="10"/>
        <end position="193"/>
    </location>
</feature>
<dbReference type="EC" id="2.7.4.9" evidence="2"/>
<accession>A0AA35U236</accession>